<keyword evidence="2" id="KW-0812">Transmembrane</keyword>
<keyword evidence="4" id="KW-1185">Reference proteome</keyword>
<keyword evidence="2" id="KW-1133">Transmembrane helix</keyword>
<feature type="transmembrane region" description="Helical" evidence="2">
    <location>
        <begin position="228"/>
        <end position="245"/>
    </location>
</feature>
<dbReference type="RefSeq" id="WP_179826656.1">
    <property type="nucleotide sequence ID" value="NZ_JACCCO010000003.1"/>
</dbReference>
<feature type="transmembrane region" description="Helical" evidence="2">
    <location>
        <begin position="265"/>
        <end position="284"/>
    </location>
</feature>
<dbReference type="InterPro" id="IPR019734">
    <property type="entry name" value="TPR_rpt"/>
</dbReference>
<dbReference type="SMART" id="SM00028">
    <property type="entry name" value="TPR"/>
    <property type="match status" value="3"/>
</dbReference>
<gene>
    <name evidence="3" type="ORF">HDA43_005467</name>
</gene>
<proteinExistence type="predicted"/>
<feature type="transmembrane region" description="Helical" evidence="2">
    <location>
        <begin position="477"/>
        <end position="495"/>
    </location>
</feature>
<feature type="compositionally biased region" description="Polar residues" evidence="1">
    <location>
        <begin position="1"/>
        <end position="13"/>
    </location>
</feature>
<dbReference type="Proteomes" id="UP000576393">
    <property type="component" value="Unassembled WGS sequence"/>
</dbReference>
<feature type="transmembrane region" description="Helical" evidence="2">
    <location>
        <begin position="205"/>
        <end position="222"/>
    </location>
</feature>
<evidence type="ECO:0000313" key="4">
    <source>
        <dbReference type="Proteomes" id="UP000576393"/>
    </source>
</evidence>
<feature type="transmembrane region" description="Helical" evidence="2">
    <location>
        <begin position="304"/>
        <end position="325"/>
    </location>
</feature>
<keyword evidence="2" id="KW-0472">Membrane</keyword>
<protein>
    <submittedName>
        <fullName evidence="3">Tetratricopeptide (TPR) repeat protein</fullName>
    </submittedName>
</protein>
<name>A0A852V579_9ACTN</name>
<feature type="transmembrane region" description="Helical" evidence="2">
    <location>
        <begin position="445"/>
        <end position="471"/>
    </location>
</feature>
<sequence>MRTRSAENGTPLSTDPGDPREWCALAARRLAEDRPEDALEAARRAVDHDPGAEHAAGWGYRLASLAFERLGRSAEAVAAAEEAVRLAPGSWAARLRLGAALRHVPGRWRESRAQAARAVRYAPQEPDPHVLAGDLALLRGEHRAAEGAYREALRLLDGHAGARVGLGLALLRWESPRDHHDPAWPVDPRETGRARRALESWARQTRLLLAAALVAAAVTAFATGLTTWAEIGGGAVLAAVVAITLRQARRVRLWPYVPGMLARDVWLAASVSVTPLALAAYVAAVATLPRAVSRSAAGDLDGTWAVLAGTVLLNGVAVFVLRVLAEAWRGRPVTALAQFAAAGGDRTARRAADVTLWLVAGRAWSVLAAVAVAARITGEPRWAAVAPVVLLAPAWAYGGTRRSRSPRSQRSPRSPGNPHGPHGPHDSRGPRGRRLSGRAHGGDRWLVAAAVTLAAASAALGGSALLAVYGRGRADDLAWWCGAGALAAFAAVFAARSAWAWWQGSPGPWRASLIMHDGRGDRLPGDAGPPVGLSGDVRRAFTHAREVVLSCAAPGGPRALAVGAVGAIGPGGELRLIAAADAWEAAERDPRVAVFAAGPAERGFWVEVRGIAVGDPEAGVLRVTPEHVTVGEFPGRHQGRARAG</sequence>
<feature type="compositionally biased region" description="Low complexity" evidence="1">
    <location>
        <begin position="408"/>
        <end position="420"/>
    </location>
</feature>
<feature type="region of interest" description="Disordered" evidence="1">
    <location>
        <begin position="399"/>
        <end position="439"/>
    </location>
</feature>
<dbReference type="EMBL" id="JACCCO010000003">
    <property type="protein sequence ID" value="NYF43240.1"/>
    <property type="molecule type" value="Genomic_DNA"/>
</dbReference>
<dbReference type="AlphaFoldDB" id="A0A852V579"/>
<reference evidence="3 4" key="1">
    <citation type="submission" date="2020-07" db="EMBL/GenBank/DDBJ databases">
        <title>Sequencing the genomes of 1000 actinobacteria strains.</title>
        <authorList>
            <person name="Klenk H.-P."/>
        </authorList>
    </citation>
    <scope>NUCLEOTIDE SEQUENCE [LARGE SCALE GENOMIC DNA]</scope>
    <source>
        <strain evidence="3 4">DSM 45763</strain>
    </source>
</reference>
<dbReference type="InterPro" id="IPR011990">
    <property type="entry name" value="TPR-like_helical_dom_sf"/>
</dbReference>
<dbReference type="Gene3D" id="1.25.40.10">
    <property type="entry name" value="Tetratricopeptide repeat domain"/>
    <property type="match status" value="1"/>
</dbReference>
<evidence type="ECO:0000313" key="3">
    <source>
        <dbReference type="EMBL" id="NYF43240.1"/>
    </source>
</evidence>
<feature type="transmembrane region" description="Helical" evidence="2">
    <location>
        <begin position="356"/>
        <end position="376"/>
    </location>
</feature>
<accession>A0A852V579</accession>
<evidence type="ECO:0000256" key="2">
    <source>
        <dbReference type="SAM" id="Phobius"/>
    </source>
</evidence>
<evidence type="ECO:0000256" key="1">
    <source>
        <dbReference type="SAM" id="MobiDB-lite"/>
    </source>
</evidence>
<feature type="region of interest" description="Disordered" evidence="1">
    <location>
        <begin position="1"/>
        <end position="20"/>
    </location>
</feature>
<feature type="transmembrane region" description="Helical" evidence="2">
    <location>
        <begin position="382"/>
        <end position="400"/>
    </location>
</feature>
<organism evidence="3 4">
    <name type="scientific">Streptosporangium sandarakinum</name>
    <dbReference type="NCBI Taxonomy" id="1260955"/>
    <lineage>
        <taxon>Bacteria</taxon>
        <taxon>Bacillati</taxon>
        <taxon>Actinomycetota</taxon>
        <taxon>Actinomycetes</taxon>
        <taxon>Streptosporangiales</taxon>
        <taxon>Streptosporangiaceae</taxon>
        <taxon>Streptosporangium</taxon>
    </lineage>
</organism>
<dbReference type="SUPFAM" id="SSF48452">
    <property type="entry name" value="TPR-like"/>
    <property type="match status" value="1"/>
</dbReference>
<comment type="caution">
    <text evidence="3">The sequence shown here is derived from an EMBL/GenBank/DDBJ whole genome shotgun (WGS) entry which is preliminary data.</text>
</comment>
<dbReference type="SUPFAM" id="SSF50475">
    <property type="entry name" value="FMN-binding split barrel"/>
    <property type="match status" value="1"/>
</dbReference>